<dbReference type="EMBL" id="WJBU01000027">
    <property type="protein sequence ID" value="MRD49594.1"/>
    <property type="molecule type" value="Genomic_DNA"/>
</dbReference>
<sequence length="147" mass="15634">MHANAIQAKQSAGVAARALWLLRWLLVLVLVWDQVSSPLHHHRHDSGVDAQWLTASVHDAQATAPHLEDDDHDLRASHAVLAVRPQLDLSSLTLGDDPDHSFAPSQAFAVAEPGPAAAEAAGMAALARPHSTHRSLPPAGRAPPLHT</sequence>
<dbReference type="Proteomes" id="UP000487350">
    <property type="component" value="Unassembled WGS sequence"/>
</dbReference>
<dbReference type="AlphaFoldDB" id="A0A844B002"/>
<comment type="caution">
    <text evidence="2">The sequence shown here is derived from an EMBL/GenBank/DDBJ whole genome shotgun (WGS) entry which is preliminary data.</text>
</comment>
<evidence type="ECO:0000313" key="2">
    <source>
        <dbReference type="EMBL" id="MRD49594.1"/>
    </source>
</evidence>
<reference evidence="2 3" key="1">
    <citation type="submission" date="2019-11" db="EMBL/GenBank/DDBJ databases">
        <title>Caenimonas koreensis gen. nov., sp. nov., isolated from activated sludge.</title>
        <authorList>
            <person name="Seung H.R."/>
        </authorList>
    </citation>
    <scope>NUCLEOTIDE SEQUENCE [LARGE SCALE GENOMIC DNA]</scope>
    <source>
        <strain evidence="2 3">EMB320</strain>
    </source>
</reference>
<protein>
    <submittedName>
        <fullName evidence="2">Uncharacterized protein</fullName>
    </submittedName>
</protein>
<dbReference type="OrthoDB" id="8913597at2"/>
<keyword evidence="3" id="KW-1185">Reference proteome</keyword>
<proteinExistence type="predicted"/>
<name>A0A844B002_9BURK</name>
<organism evidence="2 3">
    <name type="scientific">Caenimonas koreensis DSM 17982</name>
    <dbReference type="NCBI Taxonomy" id="1121255"/>
    <lineage>
        <taxon>Bacteria</taxon>
        <taxon>Pseudomonadati</taxon>
        <taxon>Pseudomonadota</taxon>
        <taxon>Betaproteobacteria</taxon>
        <taxon>Burkholderiales</taxon>
        <taxon>Comamonadaceae</taxon>
        <taxon>Caenimonas</taxon>
    </lineage>
</organism>
<evidence type="ECO:0000313" key="3">
    <source>
        <dbReference type="Proteomes" id="UP000487350"/>
    </source>
</evidence>
<feature type="region of interest" description="Disordered" evidence="1">
    <location>
        <begin position="120"/>
        <end position="147"/>
    </location>
</feature>
<accession>A0A844B002</accession>
<gene>
    <name evidence="2" type="ORF">GHT07_20165</name>
</gene>
<dbReference type="RefSeq" id="WP_153586889.1">
    <property type="nucleotide sequence ID" value="NZ_WJBU01000027.1"/>
</dbReference>
<evidence type="ECO:0000256" key="1">
    <source>
        <dbReference type="SAM" id="MobiDB-lite"/>
    </source>
</evidence>